<sequence length="197" mass="23291">MKNNNFSSFHLKKILTPIQNKKSQDTFYENQIQSFVHLKSYMPINPLRLPQRKNIKTANLTQIDDIKQLFKQKQQIRKTLSNGSTLQTSELPEYLGIQTIVEENDEQAKSYCKQPSPSYNHYHNLTKQVMNLMKNAHQQLSPSIGKKKLEINLRETIDFNQFKRLMKAIYQPKKSSQELQFIKKRTYSEKIVQKQTQ</sequence>
<protein>
    <submittedName>
        <fullName evidence="1">Uncharacterized protein</fullName>
    </submittedName>
</protein>
<name>A0A8S1U6J4_9CILI</name>
<evidence type="ECO:0000313" key="2">
    <source>
        <dbReference type="Proteomes" id="UP000689195"/>
    </source>
</evidence>
<comment type="caution">
    <text evidence="1">The sequence shown here is derived from an EMBL/GenBank/DDBJ whole genome shotgun (WGS) entry which is preliminary data.</text>
</comment>
<dbReference type="OrthoDB" id="10346215at2759"/>
<gene>
    <name evidence="1" type="ORF">PPENT_87.1.T0340234</name>
</gene>
<dbReference type="Proteomes" id="UP000689195">
    <property type="component" value="Unassembled WGS sequence"/>
</dbReference>
<keyword evidence="2" id="KW-1185">Reference proteome</keyword>
<dbReference type="AlphaFoldDB" id="A0A8S1U6J4"/>
<accession>A0A8S1U6J4</accession>
<organism evidence="1 2">
    <name type="scientific">Paramecium pentaurelia</name>
    <dbReference type="NCBI Taxonomy" id="43138"/>
    <lineage>
        <taxon>Eukaryota</taxon>
        <taxon>Sar</taxon>
        <taxon>Alveolata</taxon>
        <taxon>Ciliophora</taxon>
        <taxon>Intramacronucleata</taxon>
        <taxon>Oligohymenophorea</taxon>
        <taxon>Peniculida</taxon>
        <taxon>Parameciidae</taxon>
        <taxon>Paramecium</taxon>
    </lineage>
</organism>
<evidence type="ECO:0000313" key="1">
    <source>
        <dbReference type="EMBL" id="CAD8160234.1"/>
    </source>
</evidence>
<dbReference type="EMBL" id="CAJJDO010000034">
    <property type="protein sequence ID" value="CAD8160234.1"/>
    <property type="molecule type" value="Genomic_DNA"/>
</dbReference>
<reference evidence="1" key="1">
    <citation type="submission" date="2021-01" db="EMBL/GenBank/DDBJ databases">
        <authorList>
            <consortium name="Genoscope - CEA"/>
            <person name="William W."/>
        </authorList>
    </citation>
    <scope>NUCLEOTIDE SEQUENCE</scope>
</reference>
<proteinExistence type="predicted"/>